<gene>
    <name evidence="2" type="ORF">RJT34_24866</name>
</gene>
<keyword evidence="3" id="KW-1185">Reference proteome</keyword>
<reference evidence="2 3" key="1">
    <citation type="submission" date="2024-01" db="EMBL/GenBank/DDBJ databases">
        <title>The genomes of 5 underutilized Papilionoideae crops provide insights into root nodulation and disease resistance.</title>
        <authorList>
            <person name="Yuan L."/>
        </authorList>
    </citation>
    <scope>NUCLEOTIDE SEQUENCE [LARGE SCALE GENOMIC DNA]</scope>
    <source>
        <strain evidence="2">LY-2023</strain>
        <tissue evidence="2">Leaf</tissue>
    </source>
</reference>
<dbReference type="Gene3D" id="3.40.50.720">
    <property type="entry name" value="NAD(P)-binding Rossmann-like Domain"/>
    <property type="match status" value="1"/>
</dbReference>
<dbReference type="Proteomes" id="UP001359559">
    <property type="component" value="Unassembled WGS sequence"/>
</dbReference>
<evidence type="ECO:0000313" key="2">
    <source>
        <dbReference type="EMBL" id="KAK7279808.1"/>
    </source>
</evidence>
<keyword evidence="1" id="KW-0812">Transmembrane</keyword>
<dbReference type="PANTHER" id="PTHR32487">
    <property type="entry name" value="3-OXO-DELTA(4,5)-STEROID 5-BETA-REDUCTASE"/>
    <property type="match status" value="1"/>
</dbReference>
<evidence type="ECO:0000313" key="3">
    <source>
        <dbReference type="Proteomes" id="UP001359559"/>
    </source>
</evidence>
<keyword evidence="1" id="KW-0472">Membrane</keyword>
<evidence type="ECO:0000256" key="1">
    <source>
        <dbReference type="SAM" id="Phobius"/>
    </source>
</evidence>
<sequence length="178" mass="19375">MASVVMVPLVVVVAMVNFMSMVIVVATLADAYATIYIDAFVGTLMFSVTTLSLCIPSFHLGVSTLKLHIGTLDAGFMVPGLPRRTSSNLPERQTRINVTGIIGNSLAEILPLRQVIFGFSPYSLMNLIRMLSVYAAICKHEGVSLRFPGSKGTWESYSVSFDANLITKQHTWVILMSG</sequence>
<keyword evidence="1" id="KW-1133">Transmembrane helix</keyword>
<protein>
    <submittedName>
        <fullName evidence="2">Uncharacterized protein</fullName>
    </submittedName>
</protein>
<name>A0AAN9FVJ9_CLITE</name>
<comment type="caution">
    <text evidence="2">The sequence shown here is derived from an EMBL/GenBank/DDBJ whole genome shotgun (WGS) entry which is preliminary data.</text>
</comment>
<feature type="transmembrane region" description="Helical" evidence="1">
    <location>
        <begin position="35"/>
        <end position="58"/>
    </location>
</feature>
<proteinExistence type="predicted"/>
<dbReference type="PANTHER" id="PTHR32487:SF0">
    <property type="entry name" value="3-OXO-DELTA(4,5)-STEROID 5-BETA-REDUCTASE"/>
    <property type="match status" value="1"/>
</dbReference>
<organism evidence="2 3">
    <name type="scientific">Clitoria ternatea</name>
    <name type="common">Butterfly pea</name>
    <dbReference type="NCBI Taxonomy" id="43366"/>
    <lineage>
        <taxon>Eukaryota</taxon>
        <taxon>Viridiplantae</taxon>
        <taxon>Streptophyta</taxon>
        <taxon>Embryophyta</taxon>
        <taxon>Tracheophyta</taxon>
        <taxon>Spermatophyta</taxon>
        <taxon>Magnoliopsida</taxon>
        <taxon>eudicotyledons</taxon>
        <taxon>Gunneridae</taxon>
        <taxon>Pentapetalae</taxon>
        <taxon>rosids</taxon>
        <taxon>fabids</taxon>
        <taxon>Fabales</taxon>
        <taxon>Fabaceae</taxon>
        <taxon>Papilionoideae</taxon>
        <taxon>50 kb inversion clade</taxon>
        <taxon>NPAAA clade</taxon>
        <taxon>indigoferoid/millettioid clade</taxon>
        <taxon>Phaseoleae</taxon>
        <taxon>Clitoria</taxon>
    </lineage>
</organism>
<accession>A0AAN9FVJ9</accession>
<feature type="transmembrane region" description="Helical" evidence="1">
    <location>
        <begin position="6"/>
        <end position="28"/>
    </location>
</feature>
<dbReference type="EMBL" id="JAYKXN010000006">
    <property type="protein sequence ID" value="KAK7279808.1"/>
    <property type="molecule type" value="Genomic_DNA"/>
</dbReference>
<dbReference type="AlphaFoldDB" id="A0AAN9FVJ9"/>